<dbReference type="GO" id="GO:0043916">
    <property type="term" value="F:DNA-7-methylguanine glycosylase activity"/>
    <property type="evidence" value="ECO:0007669"/>
    <property type="project" value="TreeGrafter"/>
</dbReference>
<accession>A0A934QF88</accession>
<dbReference type="GO" id="GO:0005737">
    <property type="term" value="C:cytoplasm"/>
    <property type="evidence" value="ECO:0007669"/>
    <property type="project" value="TreeGrafter"/>
</dbReference>
<dbReference type="Gene3D" id="1.10.1670.40">
    <property type="match status" value="1"/>
</dbReference>
<organism evidence="6 7">
    <name type="scientific">Rhodovibrio salinarum</name>
    <dbReference type="NCBI Taxonomy" id="1087"/>
    <lineage>
        <taxon>Bacteria</taxon>
        <taxon>Pseudomonadati</taxon>
        <taxon>Pseudomonadota</taxon>
        <taxon>Alphaproteobacteria</taxon>
        <taxon>Rhodospirillales</taxon>
        <taxon>Rhodovibrionaceae</taxon>
        <taxon>Rhodovibrio</taxon>
    </lineage>
</organism>
<evidence type="ECO:0000313" key="6">
    <source>
        <dbReference type="EMBL" id="MBK1695992.1"/>
    </source>
</evidence>
<gene>
    <name evidence="6" type="ORF">CKO21_01870</name>
</gene>
<evidence type="ECO:0000313" key="7">
    <source>
        <dbReference type="Proteomes" id="UP000778970"/>
    </source>
</evidence>
<dbReference type="PANTHER" id="PTHR43003">
    <property type="entry name" value="DNA-3-METHYLADENINE GLYCOSYLASE"/>
    <property type="match status" value="1"/>
</dbReference>
<reference evidence="6" key="1">
    <citation type="submission" date="2017-08" db="EMBL/GenBank/DDBJ databases">
        <authorList>
            <person name="Imhoff J.F."/>
            <person name="Rahn T."/>
            <person name="Kuenzel S."/>
            <person name="Neulinger S.C."/>
        </authorList>
    </citation>
    <scope>NUCLEOTIDE SEQUENCE</scope>
    <source>
        <strain evidence="6">DSM 9154</strain>
    </source>
</reference>
<evidence type="ECO:0000256" key="2">
    <source>
        <dbReference type="ARBA" id="ARBA00012000"/>
    </source>
</evidence>
<dbReference type="SUPFAM" id="SSF48150">
    <property type="entry name" value="DNA-glycosylase"/>
    <property type="match status" value="1"/>
</dbReference>
<comment type="caution">
    <text evidence="6">The sequence shown here is derived from an EMBL/GenBank/DDBJ whole genome shotgun (WGS) entry which is preliminary data.</text>
</comment>
<dbReference type="RefSeq" id="WP_027287676.1">
    <property type="nucleotide sequence ID" value="NZ_NRRE01000008.1"/>
</dbReference>
<evidence type="ECO:0000259" key="5">
    <source>
        <dbReference type="SMART" id="SM00478"/>
    </source>
</evidence>
<evidence type="ECO:0000256" key="3">
    <source>
        <dbReference type="ARBA" id="ARBA00022763"/>
    </source>
</evidence>
<keyword evidence="7" id="KW-1185">Reference proteome</keyword>
<dbReference type="InterPro" id="IPR051912">
    <property type="entry name" value="Alkylbase_DNA_Glycosylase/TA"/>
</dbReference>
<dbReference type="InterPro" id="IPR003265">
    <property type="entry name" value="HhH-GPD_domain"/>
</dbReference>
<dbReference type="GO" id="GO:0032993">
    <property type="term" value="C:protein-DNA complex"/>
    <property type="evidence" value="ECO:0007669"/>
    <property type="project" value="TreeGrafter"/>
</dbReference>
<dbReference type="PANTHER" id="PTHR43003:SF5">
    <property type="entry name" value="DNA-3-METHYLADENINE GLYCOSYLASE"/>
    <property type="match status" value="1"/>
</dbReference>
<dbReference type="CDD" id="cd00056">
    <property type="entry name" value="ENDO3c"/>
    <property type="match status" value="1"/>
</dbReference>
<dbReference type="GO" id="GO:0006307">
    <property type="term" value="P:DNA alkylation repair"/>
    <property type="evidence" value="ECO:0007669"/>
    <property type="project" value="TreeGrafter"/>
</dbReference>
<name>A0A934QF88_9PROT</name>
<dbReference type="Gene3D" id="1.10.340.30">
    <property type="entry name" value="Hypothetical protein, domain 2"/>
    <property type="match status" value="1"/>
</dbReference>
<dbReference type="AlphaFoldDB" id="A0A934QF88"/>
<keyword evidence="3" id="KW-0227">DNA damage</keyword>
<dbReference type="GO" id="GO:0008725">
    <property type="term" value="F:DNA-3-methyladenine glycosylase activity"/>
    <property type="evidence" value="ECO:0007669"/>
    <property type="project" value="TreeGrafter"/>
</dbReference>
<dbReference type="Pfam" id="PF00730">
    <property type="entry name" value="HhH-GPD"/>
    <property type="match status" value="1"/>
</dbReference>
<dbReference type="EMBL" id="NRRE01000008">
    <property type="protein sequence ID" value="MBK1695992.1"/>
    <property type="molecule type" value="Genomic_DNA"/>
</dbReference>
<dbReference type="InterPro" id="IPR011257">
    <property type="entry name" value="DNA_glycosylase"/>
</dbReference>
<proteinExistence type="predicted"/>
<comment type="catalytic activity">
    <reaction evidence="1">
        <text>Hydrolysis of alkylated DNA, releasing 3-methyladenine, 3-methylguanine, 7-methylguanine and 7-methyladenine.</text>
        <dbReference type="EC" id="3.2.2.21"/>
    </reaction>
</comment>
<keyword evidence="4" id="KW-0234">DNA repair</keyword>
<dbReference type="Proteomes" id="UP000778970">
    <property type="component" value="Unassembled WGS sequence"/>
</dbReference>
<evidence type="ECO:0000256" key="4">
    <source>
        <dbReference type="ARBA" id="ARBA00023204"/>
    </source>
</evidence>
<dbReference type="SMART" id="SM00478">
    <property type="entry name" value="ENDO3c"/>
    <property type="match status" value="1"/>
</dbReference>
<sequence length="210" mass="23007">MDPAPQQDTRLKAALDALAEADPALGRAYAACGLPPVRKAEAGFGGLVNMIAAQQLSKQAAGAIVQRIRERLDPVTPAAFLALSEDDARALGLSRPKYRYLTGLAEQVASGALDFDWLAEQDDQTVLKHLTAQKGVGVWTAEIFLLFALERPDVFPAQDLALQESARRIHALDARPDTKQMRDIAELWRPYRSAAARFLWHAYRHPGAPT</sequence>
<evidence type="ECO:0000256" key="1">
    <source>
        <dbReference type="ARBA" id="ARBA00000086"/>
    </source>
</evidence>
<reference evidence="6" key="2">
    <citation type="journal article" date="2020" name="Microorganisms">
        <title>Osmotic Adaptation and Compatible Solute Biosynthesis of Phototrophic Bacteria as Revealed from Genome Analyses.</title>
        <authorList>
            <person name="Imhoff J.F."/>
            <person name="Rahn T."/>
            <person name="Kunzel S."/>
            <person name="Keller A."/>
            <person name="Neulinger S.C."/>
        </authorList>
    </citation>
    <scope>NUCLEOTIDE SEQUENCE</scope>
    <source>
        <strain evidence="6">DSM 9154</strain>
    </source>
</reference>
<dbReference type="EC" id="3.2.2.21" evidence="2"/>
<dbReference type="GO" id="GO:0032131">
    <property type="term" value="F:alkylated DNA binding"/>
    <property type="evidence" value="ECO:0007669"/>
    <property type="project" value="TreeGrafter"/>
</dbReference>
<dbReference type="GO" id="GO:0006285">
    <property type="term" value="P:base-excision repair, AP site formation"/>
    <property type="evidence" value="ECO:0007669"/>
    <property type="project" value="TreeGrafter"/>
</dbReference>
<feature type="domain" description="HhH-GPD" evidence="5">
    <location>
        <begin position="52"/>
        <end position="204"/>
    </location>
</feature>
<protein>
    <recommendedName>
        <fullName evidence="2">DNA-3-methyladenine glycosylase II</fullName>
        <ecNumber evidence="2">3.2.2.21</ecNumber>
    </recommendedName>
</protein>